<dbReference type="Gramene" id="Solyc08g067640.1.1">
    <property type="protein sequence ID" value="Solyc08g067640.1.1.1"/>
    <property type="gene ID" value="Solyc08g067640.1"/>
</dbReference>
<organism evidence="2">
    <name type="scientific">Solanum lycopersicum</name>
    <name type="common">Tomato</name>
    <name type="synonym">Lycopersicon esculentum</name>
    <dbReference type="NCBI Taxonomy" id="4081"/>
    <lineage>
        <taxon>Eukaryota</taxon>
        <taxon>Viridiplantae</taxon>
        <taxon>Streptophyta</taxon>
        <taxon>Embryophyta</taxon>
        <taxon>Tracheophyta</taxon>
        <taxon>Spermatophyta</taxon>
        <taxon>Magnoliopsida</taxon>
        <taxon>eudicotyledons</taxon>
        <taxon>Gunneridae</taxon>
        <taxon>Pentapetalae</taxon>
        <taxon>asterids</taxon>
        <taxon>lamiids</taxon>
        <taxon>Solanales</taxon>
        <taxon>Solanaceae</taxon>
        <taxon>Solanoideae</taxon>
        <taxon>Solaneae</taxon>
        <taxon>Solanum</taxon>
        <taxon>Solanum subgen. Lycopersicon</taxon>
    </lineage>
</organism>
<feature type="chain" id="PRO_5018573058" evidence="1">
    <location>
        <begin position="24"/>
        <end position="72"/>
    </location>
</feature>
<reference evidence="2" key="1">
    <citation type="journal article" date="2012" name="Nature">
        <title>The tomato genome sequence provides insights into fleshy fruit evolution.</title>
        <authorList>
            <consortium name="Tomato Genome Consortium"/>
        </authorList>
    </citation>
    <scope>NUCLEOTIDE SEQUENCE [LARGE SCALE GENOMIC DNA]</scope>
    <source>
        <strain evidence="2">cv. Heinz 1706</strain>
    </source>
</reference>
<accession>A0A3Q7HRN8</accession>
<keyword evidence="3" id="KW-1185">Reference proteome</keyword>
<dbReference type="AlphaFoldDB" id="A0A3Q7HRN8"/>
<dbReference type="InParanoid" id="A0A3Q7HRN8"/>
<name>A0A3Q7HRN8_SOLLC</name>
<evidence type="ECO:0000313" key="2">
    <source>
        <dbReference type="EnsemblPlants" id="Solyc08g067640.1.1.1"/>
    </source>
</evidence>
<dbReference type="Proteomes" id="UP000004994">
    <property type="component" value="Chromosome 8"/>
</dbReference>
<reference evidence="2" key="2">
    <citation type="submission" date="2019-01" db="UniProtKB">
        <authorList>
            <consortium name="EnsemblPlants"/>
        </authorList>
    </citation>
    <scope>IDENTIFICATION</scope>
    <source>
        <strain evidence="2">cv. Heinz 1706</strain>
    </source>
</reference>
<protein>
    <submittedName>
        <fullName evidence="2">Uncharacterized protein</fullName>
    </submittedName>
</protein>
<feature type="signal peptide" evidence="1">
    <location>
        <begin position="1"/>
        <end position="23"/>
    </location>
</feature>
<dbReference type="PaxDb" id="4081-Solyc08g067640.1.1"/>
<dbReference type="EnsemblPlants" id="Solyc08g067640.1.1">
    <property type="protein sequence ID" value="Solyc08g067640.1.1.1"/>
    <property type="gene ID" value="Solyc08g067640.1"/>
</dbReference>
<evidence type="ECO:0000313" key="3">
    <source>
        <dbReference type="Proteomes" id="UP000004994"/>
    </source>
</evidence>
<sequence length="72" mass="8445">MKTMKAMIIVFFFLVLFVCSNFGDSSFEDSKVKGHFDVVNEDKIVKSPLGTMQNRRLFPRLCNWWCFPICQC</sequence>
<proteinExistence type="predicted"/>
<evidence type="ECO:0000256" key="1">
    <source>
        <dbReference type="SAM" id="SignalP"/>
    </source>
</evidence>
<keyword evidence="1" id="KW-0732">Signal</keyword>